<accession>A0A1V6MH41</accession>
<organism evidence="1 2">
    <name type="scientific">Streptomyces phaeoluteigriseus</name>
    <dbReference type="NCBI Taxonomy" id="114686"/>
    <lineage>
        <taxon>Bacteria</taxon>
        <taxon>Bacillati</taxon>
        <taxon>Actinomycetota</taxon>
        <taxon>Actinomycetes</taxon>
        <taxon>Kitasatosporales</taxon>
        <taxon>Streptomycetaceae</taxon>
        <taxon>Streptomyces</taxon>
        <taxon>Streptomyces aurantiacus group</taxon>
    </lineage>
</organism>
<protein>
    <submittedName>
        <fullName evidence="1">Uncharacterized protein</fullName>
    </submittedName>
</protein>
<reference evidence="1 2" key="2">
    <citation type="submission" date="2017-02" db="EMBL/GenBank/DDBJ databases">
        <title>Draft genome sequence of Streptomyces phaeoluteigriseus type strain DSM41896.</title>
        <authorList>
            <person name="Salih T.S."/>
            <person name="Algora Gallardo L."/>
            <person name="Melo Santos T."/>
            <person name="Filgueira Martinez S."/>
            <person name="Herron P.R."/>
        </authorList>
    </citation>
    <scope>NUCLEOTIDE SEQUENCE [LARGE SCALE GENOMIC DNA]</scope>
    <source>
        <strain evidence="1 2">DSM 41896</strain>
    </source>
</reference>
<dbReference type="EMBL" id="MPOH02000054">
    <property type="protein sequence ID" value="OQD51784.1"/>
    <property type="molecule type" value="Genomic_DNA"/>
</dbReference>
<dbReference type="Proteomes" id="UP000184286">
    <property type="component" value="Unassembled WGS sequence"/>
</dbReference>
<reference evidence="2" key="1">
    <citation type="submission" date="2016-11" db="EMBL/GenBank/DDBJ databases">
        <authorList>
            <person name="Schniete J.K."/>
            <person name="Salih T."/>
            <person name="Algora Gallardo L."/>
            <person name="Martinez Fernandez S."/>
            <person name="Herron P.R."/>
        </authorList>
    </citation>
    <scope>NUCLEOTIDE SEQUENCE [LARGE SCALE GENOMIC DNA]</scope>
    <source>
        <strain evidence="2">DSM 41896</strain>
    </source>
</reference>
<evidence type="ECO:0000313" key="1">
    <source>
        <dbReference type="EMBL" id="OQD51784.1"/>
    </source>
</evidence>
<sequence>MADQGQDLVEARDAGPEDRHAFLVESTAEFPLYEAGGMCVQQDQVHACQVRTAEARGKRRAQVLLPQLGEPVVLAGFAHASDRLVVAGREPGRRRSAAVTG</sequence>
<name>A0A1V6MH41_9ACTN</name>
<proteinExistence type="predicted"/>
<dbReference type="AlphaFoldDB" id="A0A1V6MH41"/>
<comment type="caution">
    <text evidence="1">The sequence shown here is derived from an EMBL/GenBank/DDBJ whole genome shotgun (WGS) entry which is preliminary data.</text>
</comment>
<evidence type="ECO:0000313" key="2">
    <source>
        <dbReference type="Proteomes" id="UP000184286"/>
    </source>
</evidence>
<gene>
    <name evidence="1" type="ORF">BM536_038050</name>
</gene>